<keyword evidence="2" id="KW-1185">Reference proteome</keyword>
<proteinExistence type="predicted"/>
<sequence length="97" mass="10598">MLKSHCSVSKLAEGAPNKVVIPKSIGADKISGNCLGLKKNHLVDEVVELRDIMPTLWSAANIEIPQSVNGKSVLPLCPESSNVDWRKYIHGEPLPRE</sequence>
<dbReference type="OrthoDB" id="9762324at2"/>
<dbReference type="SUPFAM" id="SSF53649">
    <property type="entry name" value="Alkaline phosphatase-like"/>
    <property type="match status" value="1"/>
</dbReference>
<accession>A0A2N3LIZ9</accession>
<evidence type="ECO:0000313" key="2">
    <source>
        <dbReference type="Proteomes" id="UP000233440"/>
    </source>
</evidence>
<comment type="caution">
    <text evidence="1">The sequence shown here is derived from an EMBL/GenBank/DDBJ whole genome shotgun (WGS) entry which is preliminary data.</text>
</comment>
<reference evidence="1 2" key="1">
    <citation type="submission" date="2017-11" db="EMBL/GenBank/DDBJ databases">
        <title>Bacillus camelliae sp. nov., isolated from pu'er tea.</title>
        <authorList>
            <person name="Niu L."/>
        </authorList>
    </citation>
    <scope>NUCLEOTIDE SEQUENCE [LARGE SCALE GENOMIC DNA]</scope>
    <source>
        <strain evidence="1 2">7578-1</strain>
    </source>
</reference>
<organism evidence="1 2">
    <name type="scientific">Heyndrickxia camelliae</name>
    <dbReference type="NCBI Taxonomy" id="1707093"/>
    <lineage>
        <taxon>Bacteria</taxon>
        <taxon>Bacillati</taxon>
        <taxon>Bacillota</taxon>
        <taxon>Bacilli</taxon>
        <taxon>Bacillales</taxon>
        <taxon>Bacillaceae</taxon>
        <taxon>Heyndrickxia</taxon>
    </lineage>
</organism>
<dbReference type="Gene3D" id="3.40.720.10">
    <property type="entry name" value="Alkaline Phosphatase, subunit A"/>
    <property type="match status" value="1"/>
</dbReference>
<gene>
    <name evidence="1" type="ORF">CWO92_12805</name>
</gene>
<evidence type="ECO:0000313" key="1">
    <source>
        <dbReference type="EMBL" id="PKR84586.1"/>
    </source>
</evidence>
<protein>
    <submittedName>
        <fullName evidence="1">Uncharacterized protein</fullName>
    </submittedName>
</protein>
<dbReference type="Proteomes" id="UP000233440">
    <property type="component" value="Unassembled WGS sequence"/>
</dbReference>
<dbReference type="AlphaFoldDB" id="A0A2N3LIZ9"/>
<name>A0A2N3LIZ9_9BACI</name>
<dbReference type="InterPro" id="IPR017850">
    <property type="entry name" value="Alkaline_phosphatase_core_sf"/>
</dbReference>
<dbReference type="EMBL" id="PIQO01000009">
    <property type="protein sequence ID" value="PKR84586.1"/>
    <property type="molecule type" value="Genomic_DNA"/>
</dbReference>